<dbReference type="PANTHER" id="PTHR21089">
    <property type="entry name" value="SHIKIMATE DEHYDROGENASE"/>
    <property type="match status" value="1"/>
</dbReference>
<name>A0AAE3GE75_9PSEU</name>
<dbReference type="Proteomes" id="UP001206128">
    <property type="component" value="Unassembled WGS sequence"/>
</dbReference>
<sequence>MSARASQPEAADRRAAVVGSPVGHSLSPVLHHAAYQALGLTGWRYDRLECDAGGLPALVAGLGPEWAGLSVTMPGKRAALALASEVTPRAAVVGAANTLVPTEQGWRADCTDVDGVLGALRVAGGYQDQPGGHGLVLGAGGTASAALAALPELGLYQATLVVREPARAGEAVACAERAGLKVTVLRWADVDLGALAAAAAVVVSTVPAEATADCADQLALAPCLLDVIYHPWPTPVALAVHRRGGRLATGLDMLLHQAFGQVEQFTGQPAPRQAMRQALRAATGGALELPVD</sequence>
<reference evidence="5" key="1">
    <citation type="submission" date="2022-06" db="EMBL/GenBank/DDBJ databases">
        <title>Genomic Encyclopedia of Archaeal and Bacterial Type Strains, Phase II (KMG-II): from individual species to whole genera.</title>
        <authorList>
            <person name="Goeker M."/>
        </authorList>
    </citation>
    <scope>NUCLEOTIDE SEQUENCE</scope>
    <source>
        <strain evidence="5">DSM 43935</strain>
    </source>
</reference>
<dbReference type="InterPro" id="IPR046346">
    <property type="entry name" value="Aminoacid_DH-like_N_sf"/>
</dbReference>
<evidence type="ECO:0000256" key="2">
    <source>
        <dbReference type="ARBA" id="ARBA00023141"/>
    </source>
</evidence>
<evidence type="ECO:0000259" key="4">
    <source>
        <dbReference type="Pfam" id="PF18317"/>
    </source>
</evidence>
<gene>
    <name evidence="5" type="ORF">LX83_003529</name>
</gene>
<dbReference type="GO" id="GO:0005829">
    <property type="term" value="C:cytosol"/>
    <property type="evidence" value="ECO:0007669"/>
    <property type="project" value="TreeGrafter"/>
</dbReference>
<dbReference type="Pfam" id="PF08501">
    <property type="entry name" value="Shikimate_dh_N"/>
    <property type="match status" value="1"/>
</dbReference>
<evidence type="ECO:0000259" key="3">
    <source>
        <dbReference type="Pfam" id="PF08501"/>
    </source>
</evidence>
<evidence type="ECO:0000313" key="5">
    <source>
        <dbReference type="EMBL" id="MCP2166661.1"/>
    </source>
</evidence>
<keyword evidence="6" id="KW-1185">Reference proteome</keyword>
<comment type="caution">
    <text evidence="5">The sequence shown here is derived from an EMBL/GenBank/DDBJ whole genome shotgun (WGS) entry which is preliminary data.</text>
</comment>
<dbReference type="GO" id="GO:0009073">
    <property type="term" value="P:aromatic amino acid family biosynthetic process"/>
    <property type="evidence" value="ECO:0007669"/>
    <property type="project" value="UniProtKB-KW"/>
</dbReference>
<dbReference type="InterPro" id="IPR041121">
    <property type="entry name" value="SDH_C"/>
</dbReference>
<dbReference type="GO" id="GO:0050661">
    <property type="term" value="F:NADP binding"/>
    <property type="evidence" value="ECO:0007669"/>
    <property type="project" value="TreeGrafter"/>
</dbReference>
<feature type="domain" description="SDH C-terminal" evidence="4">
    <location>
        <begin position="250"/>
        <end position="280"/>
    </location>
</feature>
<dbReference type="GO" id="GO:0019632">
    <property type="term" value="P:shikimate metabolic process"/>
    <property type="evidence" value="ECO:0007669"/>
    <property type="project" value="TreeGrafter"/>
</dbReference>
<dbReference type="PANTHER" id="PTHR21089:SF1">
    <property type="entry name" value="BIFUNCTIONAL 3-DEHYDROQUINATE DEHYDRATASE_SHIKIMATE DEHYDROGENASE, CHLOROPLASTIC"/>
    <property type="match status" value="1"/>
</dbReference>
<keyword evidence="2" id="KW-0057">Aromatic amino acid biosynthesis</keyword>
<dbReference type="RefSeq" id="WP_253772725.1">
    <property type="nucleotide sequence ID" value="NZ_JAMTCK010000007.1"/>
</dbReference>
<organism evidence="5 6">
    <name type="scientific">Goodfellowiella coeruleoviolacea</name>
    <dbReference type="NCBI Taxonomy" id="334858"/>
    <lineage>
        <taxon>Bacteria</taxon>
        <taxon>Bacillati</taxon>
        <taxon>Actinomycetota</taxon>
        <taxon>Actinomycetes</taxon>
        <taxon>Pseudonocardiales</taxon>
        <taxon>Pseudonocardiaceae</taxon>
        <taxon>Goodfellowiella</taxon>
    </lineage>
</organism>
<evidence type="ECO:0000313" key="6">
    <source>
        <dbReference type="Proteomes" id="UP001206128"/>
    </source>
</evidence>
<keyword evidence="2" id="KW-0028">Amino-acid biosynthesis</keyword>
<dbReference type="GO" id="GO:0009423">
    <property type="term" value="P:chorismate biosynthetic process"/>
    <property type="evidence" value="ECO:0007669"/>
    <property type="project" value="TreeGrafter"/>
</dbReference>
<dbReference type="InterPro" id="IPR022893">
    <property type="entry name" value="Shikimate_DH_fam"/>
</dbReference>
<dbReference type="NCBIfam" id="NF001311">
    <property type="entry name" value="PRK00258.1-3"/>
    <property type="match status" value="1"/>
</dbReference>
<dbReference type="InterPro" id="IPR036291">
    <property type="entry name" value="NAD(P)-bd_dom_sf"/>
</dbReference>
<comment type="pathway">
    <text evidence="1">Metabolic intermediate biosynthesis; chorismate biosynthesis; chorismate from D-erythrose 4-phosphate and phosphoenolpyruvate: step 4/7.</text>
</comment>
<dbReference type="InterPro" id="IPR013708">
    <property type="entry name" value="Shikimate_DH-bd_N"/>
</dbReference>
<dbReference type="SUPFAM" id="SSF51735">
    <property type="entry name" value="NAD(P)-binding Rossmann-fold domains"/>
    <property type="match status" value="1"/>
</dbReference>
<protein>
    <submittedName>
        <fullName evidence="5">Shikimate dehydrogenase</fullName>
    </submittedName>
</protein>
<dbReference type="Pfam" id="PF18317">
    <property type="entry name" value="SDH_C"/>
    <property type="match status" value="1"/>
</dbReference>
<accession>A0AAE3GE75</accession>
<dbReference type="AlphaFoldDB" id="A0AAE3GE75"/>
<dbReference type="Gene3D" id="3.40.50.720">
    <property type="entry name" value="NAD(P)-binding Rossmann-like Domain"/>
    <property type="match status" value="1"/>
</dbReference>
<evidence type="ECO:0000256" key="1">
    <source>
        <dbReference type="ARBA" id="ARBA00004871"/>
    </source>
</evidence>
<dbReference type="GO" id="GO:0004764">
    <property type="term" value="F:shikimate 3-dehydrogenase (NADP+) activity"/>
    <property type="evidence" value="ECO:0007669"/>
    <property type="project" value="InterPro"/>
</dbReference>
<proteinExistence type="predicted"/>
<dbReference type="InterPro" id="IPR010110">
    <property type="entry name" value="Shikimate_DH_AroM-type"/>
</dbReference>
<dbReference type="EMBL" id="JAMTCK010000007">
    <property type="protein sequence ID" value="MCP2166661.1"/>
    <property type="molecule type" value="Genomic_DNA"/>
</dbReference>
<dbReference type="SUPFAM" id="SSF53223">
    <property type="entry name" value="Aminoacid dehydrogenase-like, N-terminal domain"/>
    <property type="match status" value="1"/>
</dbReference>
<dbReference type="Gene3D" id="3.40.50.10860">
    <property type="entry name" value="Leucine Dehydrogenase, chain A, domain 1"/>
    <property type="match status" value="1"/>
</dbReference>
<feature type="domain" description="Shikimate dehydrogenase substrate binding N-terminal" evidence="3">
    <location>
        <begin position="17"/>
        <end position="99"/>
    </location>
</feature>
<dbReference type="NCBIfam" id="TIGR01809">
    <property type="entry name" value="Shik-DH-AROM"/>
    <property type="match status" value="1"/>
</dbReference>